<evidence type="ECO:0000313" key="1">
    <source>
        <dbReference type="EMBL" id="KAF8568084.1"/>
    </source>
</evidence>
<dbReference type="EMBL" id="JTDF01003114">
    <property type="protein sequence ID" value="KAF8568084.1"/>
    <property type="molecule type" value="Genomic_DNA"/>
</dbReference>
<name>A0A8T0DMB3_9TREM</name>
<evidence type="ECO:0000313" key="2">
    <source>
        <dbReference type="Proteomes" id="UP000699462"/>
    </source>
</evidence>
<dbReference type="OrthoDB" id="10609749at2759"/>
<protein>
    <submittedName>
        <fullName evidence="1">Uncharacterized protein</fullName>
    </submittedName>
</protein>
<reference evidence="1 2" key="1">
    <citation type="submission" date="2019-07" db="EMBL/GenBank/DDBJ databases">
        <title>Annotation for the trematode Paragonimus westermani.</title>
        <authorList>
            <person name="Choi Y.-J."/>
        </authorList>
    </citation>
    <scope>NUCLEOTIDE SEQUENCE [LARGE SCALE GENOMIC DNA]</scope>
    <source>
        <strain evidence="1">180907_Pwestermani</strain>
    </source>
</reference>
<dbReference type="Proteomes" id="UP000699462">
    <property type="component" value="Unassembled WGS sequence"/>
</dbReference>
<sequence>MYNSSQPSMDMMARKQEKIRKEEAVLADCAKLYRRKLREELSMTEHDGIMKALGAVHRRARKSAFGNLRRELYGEPQAVYCKRLQVLVDAEYDEWKNLSTNTLVNEAALNDCVREYVQNLSKFTRQDASSPPLATFRNHITVLTDSCLSGLREKLCGDAQTRDIFVARFREMVAIRSQPFIDRVMSREVEQNRIHSEILSNACADEFTRKSEVST</sequence>
<gene>
    <name evidence="1" type="ORF">P879_06764</name>
</gene>
<keyword evidence="2" id="KW-1185">Reference proteome</keyword>
<comment type="caution">
    <text evidence="1">The sequence shown here is derived from an EMBL/GenBank/DDBJ whole genome shotgun (WGS) entry which is preliminary data.</text>
</comment>
<organism evidence="1 2">
    <name type="scientific">Paragonimus westermani</name>
    <dbReference type="NCBI Taxonomy" id="34504"/>
    <lineage>
        <taxon>Eukaryota</taxon>
        <taxon>Metazoa</taxon>
        <taxon>Spiralia</taxon>
        <taxon>Lophotrochozoa</taxon>
        <taxon>Platyhelminthes</taxon>
        <taxon>Trematoda</taxon>
        <taxon>Digenea</taxon>
        <taxon>Plagiorchiida</taxon>
        <taxon>Troglotremata</taxon>
        <taxon>Troglotrematidae</taxon>
        <taxon>Paragonimus</taxon>
    </lineage>
</organism>
<proteinExistence type="predicted"/>
<accession>A0A8T0DMB3</accession>
<dbReference type="AlphaFoldDB" id="A0A8T0DMB3"/>